<sequence>MAGVGEPLTRVLLSDQVYTRVRGLIVNGDLKAGDRLVEAEIARDLGVSQAPVREAVKRLVHEGLADHIPRRGSFVADVSSQDADAARAVRVIIEEFAARAVAERADPESVDALRAKVQDMREAAEAGDIGRFRDADIAFHRILCEASANPFLSRIWSLMEPSLRALRVVSDPMFTGDWAEMAVQHGVLLETLESADADRAAAAFAAHARGDEGVLGHGHGHDHGHG</sequence>
<reference evidence="5 6" key="1">
    <citation type="journal article" date="2019" name="Int. J. Syst. Evol. Microbiol.">
        <title>The Global Catalogue of Microorganisms (GCM) 10K type strain sequencing project: providing services to taxonomists for standard genome sequencing and annotation.</title>
        <authorList>
            <consortium name="The Broad Institute Genomics Platform"/>
            <consortium name="The Broad Institute Genome Sequencing Center for Infectious Disease"/>
            <person name="Wu L."/>
            <person name="Ma J."/>
        </authorList>
    </citation>
    <scope>NUCLEOTIDE SEQUENCE [LARGE SCALE GENOMIC DNA]</scope>
    <source>
        <strain evidence="5 6">JCM 4531</strain>
    </source>
</reference>
<dbReference type="InterPro" id="IPR036388">
    <property type="entry name" value="WH-like_DNA-bd_sf"/>
</dbReference>
<dbReference type="InterPro" id="IPR036390">
    <property type="entry name" value="WH_DNA-bd_sf"/>
</dbReference>
<dbReference type="SMART" id="SM00345">
    <property type="entry name" value="HTH_GNTR"/>
    <property type="match status" value="1"/>
</dbReference>
<accession>A0ABN3T7V9</accession>
<dbReference type="InterPro" id="IPR000524">
    <property type="entry name" value="Tscrpt_reg_HTH_GntR"/>
</dbReference>
<dbReference type="EMBL" id="BAAASK010000022">
    <property type="protein sequence ID" value="GAA2695811.1"/>
    <property type="molecule type" value="Genomic_DNA"/>
</dbReference>
<dbReference type="PANTHER" id="PTHR43537:SF45">
    <property type="entry name" value="GNTR FAMILY REGULATORY PROTEIN"/>
    <property type="match status" value="1"/>
</dbReference>
<organism evidence="5 6">
    <name type="scientific">Streptomyces violaceolatus</name>
    <dbReference type="NCBI Taxonomy" id="67378"/>
    <lineage>
        <taxon>Bacteria</taxon>
        <taxon>Bacillati</taxon>
        <taxon>Actinomycetota</taxon>
        <taxon>Actinomycetes</taxon>
        <taxon>Kitasatosporales</taxon>
        <taxon>Streptomycetaceae</taxon>
        <taxon>Streptomyces</taxon>
        <taxon>Streptomyces violaceoruber group</taxon>
    </lineage>
</organism>
<keyword evidence="1" id="KW-0805">Transcription regulation</keyword>
<keyword evidence="6" id="KW-1185">Reference proteome</keyword>
<gene>
    <name evidence="5" type="ORF">GCM10010310_57790</name>
</gene>
<dbReference type="SUPFAM" id="SSF48008">
    <property type="entry name" value="GntR ligand-binding domain-like"/>
    <property type="match status" value="1"/>
</dbReference>
<dbReference type="Gene3D" id="1.10.10.10">
    <property type="entry name" value="Winged helix-like DNA-binding domain superfamily/Winged helix DNA-binding domain"/>
    <property type="match status" value="1"/>
</dbReference>
<evidence type="ECO:0000256" key="1">
    <source>
        <dbReference type="ARBA" id="ARBA00023015"/>
    </source>
</evidence>
<dbReference type="InterPro" id="IPR011711">
    <property type="entry name" value="GntR_C"/>
</dbReference>
<feature type="domain" description="HTH gntR-type" evidence="4">
    <location>
        <begin position="11"/>
        <end position="78"/>
    </location>
</feature>
<dbReference type="Gene3D" id="1.20.120.530">
    <property type="entry name" value="GntR ligand-binding domain-like"/>
    <property type="match status" value="1"/>
</dbReference>
<evidence type="ECO:0000256" key="2">
    <source>
        <dbReference type="ARBA" id="ARBA00023125"/>
    </source>
</evidence>
<evidence type="ECO:0000313" key="6">
    <source>
        <dbReference type="Proteomes" id="UP001499989"/>
    </source>
</evidence>
<dbReference type="Pfam" id="PF07729">
    <property type="entry name" value="FCD"/>
    <property type="match status" value="1"/>
</dbReference>
<dbReference type="SMART" id="SM00895">
    <property type="entry name" value="FCD"/>
    <property type="match status" value="1"/>
</dbReference>
<dbReference type="Pfam" id="PF00392">
    <property type="entry name" value="GntR"/>
    <property type="match status" value="1"/>
</dbReference>
<dbReference type="InterPro" id="IPR008920">
    <property type="entry name" value="TF_FadR/GntR_C"/>
</dbReference>
<evidence type="ECO:0000259" key="4">
    <source>
        <dbReference type="PROSITE" id="PS50949"/>
    </source>
</evidence>
<evidence type="ECO:0000256" key="3">
    <source>
        <dbReference type="ARBA" id="ARBA00023163"/>
    </source>
</evidence>
<dbReference type="PROSITE" id="PS50949">
    <property type="entry name" value="HTH_GNTR"/>
    <property type="match status" value="1"/>
</dbReference>
<comment type="caution">
    <text evidence="5">The sequence shown here is derived from an EMBL/GenBank/DDBJ whole genome shotgun (WGS) entry which is preliminary data.</text>
</comment>
<dbReference type="PANTHER" id="PTHR43537">
    <property type="entry name" value="TRANSCRIPTIONAL REGULATOR, GNTR FAMILY"/>
    <property type="match status" value="1"/>
</dbReference>
<evidence type="ECO:0000313" key="5">
    <source>
        <dbReference type="EMBL" id="GAA2695811.1"/>
    </source>
</evidence>
<proteinExistence type="predicted"/>
<dbReference type="Proteomes" id="UP001499989">
    <property type="component" value="Unassembled WGS sequence"/>
</dbReference>
<dbReference type="SUPFAM" id="SSF46785">
    <property type="entry name" value="Winged helix' DNA-binding domain"/>
    <property type="match status" value="1"/>
</dbReference>
<keyword evidence="2" id="KW-0238">DNA-binding</keyword>
<protein>
    <submittedName>
        <fullName evidence="5">GntR family transcriptional regulator</fullName>
    </submittedName>
</protein>
<keyword evidence="3" id="KW-0804">Transcription</keyword>
<dbReference type="RefSeq" id="WP_030871857.1">
    <property type="nucleotide sequence ID" value="NZ_BAAASK010000022.1"/>
</dbReference>
<name>A0ABN3T7V9_9ACTN</name>
<dbReference type="CDD" id="cd07377">
    <property type="entry name" value="WHTH_GntR"/>
    <property type="match status" value="1"/>
</dbReference>